<comment type="caution">
    <text evidence="2">The sequence shown here is derived from an EMBL/GenBank/DDBJ whole genome shotgun (WGS) entry which is preliminary data.</text>
</comment>
<feature type="region of interest" description="Disordered" evidence="1">
    <location>
        <begin position="78"/>
        <end position="97"/>
    </location>
</feature>
<evidence type="ECO:0000313" key="3">
    <source>
        <dbReference type="Proteomes" id="UP000317650"/>
    </source>
</evidence>
<reference evidence="2 3" key="1">
    <citation type="journal article" date="2019" name="Nat. Plants">
        <title>Genome sequencing of Musa balbisiana reveals subgenome evolution and function divergence in polyploid bananas.</title>
        <authorList>
            <person name="Yao X."/>
        </authorList>
    </citation>
    <scope>NUCLEOTIDE SEQUENCE [LARGE SCALE GENOMIC DNA]</scope>
    <source>
        <strain evidence="3">cv. DH-PKW</strain>
        <tissue evidence="2">Leaves</tissue>
    </source>
</reference>
<protein>
    <submittedName>
        <fullName evidence="2">Uncharacterized protein</fullName>
    </submittedName>
</protein>
<dbReference type="AlphaFoldDB" id="A0A4S8JB91"/>
<gene>
    <name evidence="2" type="ORF">C4D60_Mb03t12800</name>
</gene>
<evidence type="ECO:0000313" key="2">
    <source>
        <dbReference type="EMBL" id="THU58304.1"/>
    </source>
</evidence>
<name>A0A4S8JB91_MUSBA</name>
<sequence length="97" mass="10715">MTNVPEQAAANSCNITAQQPFISPPPFHHVHTPPISPSPSTKPGKKIKRISTLQEAVQALSQPSLLPMAHLDQELCEGRKTNAKAKRKRSEVRKKEE</sequence>
<dbReference type="Proteomes" id="UP000317650">
    <property type="component" value="Chromosome 3"/>
</dbReference>
<organism evidence="2 3">
    <name type="scientific">Musa balbisiana</name>
    <name type="common">Banana</name>
    <dbReference type="NCBI Taxonomy" id="52838"/>
    <lineage>
        <taxon>Eukaryota</taxon>
        <taxon>Viridiplantae</taxon>
        <taxon>Streptophyta</taxon>
        <taxon>Embryophyta</taxon>
        <taxon>Tracheophyta</taxon>
        <taxon>Spermatophyta</taxon>
        <taxon>Magnoliopsida</taxon>
        <taxon>Liliopsida</taxon>
        <taxon>Zingiberales</taxon>
        <taxon>Musaceae</taxon>
        <taxon>Musa</taxon>
    </lineage>
</organism>
<proteinExistence type="predicted"/>
<evidence type="ECO:0000256" key="1">
    <source>
        <dbReference type="SAM" id="MobiDB-lite"/>
    </source>
</evidence>
<keyword evidence="3" id="KW-1185">Reference proteome</keyword>
<dbReference type="EMBL" id="PYDT01000006">
    <property type="protein sequence ID" value="THU58304.1"/>
    <property type="molecule type" value="Genomic_DNA"/>
</dbReference>
<feature type="compositionally biased region" description="Basic residues" evidence="1">
    <location>
        <begin position="81"/>
        <end position="97"/>
    </location>
</feature>
<feature type="region of interest" description="Disordered" evidence="1">
    <location>
        <begin position="18"/>
        <end position="45"/>
    </location>
</feature>
<accession>A0A4S8JB91</accession>